<feature type="domain" description="HTH luxR-type" evidence="4">
    <location>
        <begin position="156"/>
        <end position="221"/>
    </location>
</feature>
<dbReference type="KEGG" id="amr:AM1_0267"/>
<dbReference type="eggNOG" id="COG2197">
    <property type="taxonomic scope" value="Bacteria"/>
</dbReference>
<dbReference type="GO" id="GO:0000160">
    <property type="term" value="P:phosphorelay signal transduction system"/>
    <property type="evidence" value="ECO:0007669"/>
    <property type="project" value="InterPro"/>
</dbReference>
<dbReference type="Proteomes" id="UP000000268">
    <property type="component" value="Chromosome"/>
</dbReference>
<dbReference type="PRINTS" id="PR00038">
    <property type="entry name" value="HTHLUXR"/>
</dbReference>
<protein>
    <submittedName>
        <fullName evidence="6">Two-component transcriptional regulator, LuxR family</fullName>
    </submittedName>
</protein>
<gene>
    <name evidence="6" type="ordered locus">AM1_0267</name>
</gene>
<dbReference type="CDD" id="cd17535">
    <property type="entry name" value="REC_NarL-like"/>
    <property type="match status" value="1"/>
</dbReference>
<dbReference type="InterPro" id="IPR016032">
    <property type="entry name" value="Sig_transdc_resp-reg_C-effctor"/>
</dbReference>
<organism evidence="6 7">
    <name type="scientific">Acaryochloris marina (strain MBIC 11017)</name>
    <dbReference type="NCBI Taxonomy" id="329726"/>
    <lineage>
        <taxon>Bacteria</taxon>
        <taxon>Bacillati</taxon>
        <taxon>Cyanobacteriota</taxon>
        <taxon>Cyanophyceae</taxon>
        <taxon>Acaryochloridales</taxon>
        <taxon>Acaryochloridaceae</taxon>
        <taxon>Acaryochloris</taxon>
    </lineage>
</organism>
<dbReference type="InterPro" id="IPR039420">
    <property type="entry name" value="WalR-like"/>
</dbReference>
<evidence type="ECO:0000313" key="6">
    <source>
        <dbReference type="EMBL" id="ABW25353.1"/>
    </source>
</evidence>
<dbReference type="OrthoDB" id="510967at2"/>
<dbReference type="STRING" id="329726.AM1_0267"/>
<dbReference type="InterPro" id="IPR058245">
    <property type="entry name" value="NreC/VraR/RcsB-like_REC"/>
</dbReference>
<dbReference type="AlphaFoldDB" id="B0C8W3"/>
<dbReference type="Pfam" id="PF00196">
    <property type="entry name" value="GerE"/>
    <property type="match status" value="1"/>
</dbReference>
<dbReference type="Gene3D" id="3.40.50.2300">
    <property type="match status" value="1"/>
</dbReference>
<proteinExistence type="predicted"/>
<evidence type="ECO:0000313" key="7">
    <source>
        <dbReference type="Proteomes" id="UP000000268"/>
    </source>
</evidence>
<dbReference type="HOGENOM" id="CLU_000445_90_10_3"/>
<dbReference type="EMBL" id="CP000828">
    <property type="protein sequence ID" value="ABW25353.1"/>
    <property type="molecule type" value="Genomic_DNA"/>
</dbReference>
<evidence type="ECO:0000256" key="2">
    <source>
        <dbReference type="ARBA" id="ARBA00023125"/>
    </source>
</evidence>
<evidence type="ECO:0000256" key="1">
    <source>
        <dbReference type="ARBA" id="ARBA00022553"/>
    </source>
</evidence>
<feature type="modified residue" description="4-aspartylphosphate" evidence="3">
    <location>
        <position position="64"/>
    </location>
</feature>
<dbReference type="GO" id="GO:0003677">
    <property type="term" value="F:DNA binding"/>
    <property type="evidence" value="ECO:0007669"/>
    <property type="project" value="UniProtKB-KW"/>
</dbReference>
<reference evidence="6 7" key="1">
    <citation type="journal article" date="2008" name="Proc. Natl. Acad. Sci. U.S.A.">
        <title>Niche adaptation and genome expansion in the chlorophyll d-producing cyanobacterium Acaryochloris marina.</title>
        <authorList>
            <person name="Swingley W.D."/>
            <person name="Chen M."/>
            <person name="Cheung P.C."/>
            <person name="Conrad A.L."/>
            <person name="Dejesa L.C."/>
            <person name="Hao J."/>
            <person name="Honchak B.M."/>
            <person name="Karbach L.E."/>
            <person name="Kurdoglu A."/>
            <person name="Lahiri S."/>
            <person name="Mastrian S.D."/>
            <person name="Miyashita H."/>
            <person name="Page L."/>
            <person name="Ramakrishna P."/>
            <person name="Satoh S."/>
            <person name="Sattley W.M."/>
            <person name="Shimada Y."/>
            <person name="Taylor H.L."/>
            <person name="Tomo T."/>
            <person name="Tsuchiya T."/>
            <person name="Wang Z.T."/>
            <person name="Raymond J."/>
            <person name="Mimuro M."/>
            <person name="Blankenship R.E."/>
            <person name="Touchman J.W."/>
        </authorList>
    </citation>
    <scope>NUCLEOTIDE SEQUENCE [LARGE SCALE GENOMIC DNA]</scope>
    <source>
        <strain evidence="7">MBIC 11017</strain>
    </source>
</reference>
<dbReference type="InterPro" id="IPR011006">
    <property type="entry name" value="CheY-like_superfamily"/>
</dbReference>
<dbReference type="PROSITE" id="PS50110">
    <property type="entry name" value="RESPONSE_REGULATORY"/>
    <property type="match status" value="1"/>
</dbReference>
<dbReference type="PANTHER" id="PTHR43214">
    <property type="entry name" value="TWO-COMPONENT RESPONSE REGULATOR"/>
    <property type="match status" value="1"/>
</dbReference>
<dbReference type="CDD" id="cd06170">
    <property type="entry name" value="LuxR_C_like"/>
    <property type="match status" value="1"/>
</dbReference>
<keyword evidence="7" id="KW-1185">Reference proteome</keyword>
<dbReference type="PROSITE" id="PS00622">
    <property type="entry name" value="HTH_LUXR_1"/>
    <property type="match status" value="1"/>
</dbReference>
<dbReference type="GO" id="GO:0006355">
    <property type="term" value="P:regulation of DNA-templated transcription"/>
    <property type="evidence" value="ECO:0007669"/>
    <property type="project" value="InterPro"/>
</dbReference>
<dbReference type="Pfam" id="PF00072">
    <property type="entry name" value="Response_reg"/>
    <property type="match status" value="1"/>
</dbReference>
<dbReference type="InterPro" id="IPR001789">
    <property type="entry name" value="Sig_transdc_resp-reg_receiver"/>
</dbReference>
<dbReference type="InterPro" id="IPR000792">
    <property type="entry name" value="Tscrpt_reg_LuxR_C"/>
</dbReference>
<dbReference type="SUPFAM" id="SSF46894">
    <property type="entry name" value="C-terminal effector domain of the bipartite response regulators"/>
    <property type="match status" value="1"/>
</dbReference>
<evidence type="ECO:0000256" key="3">
    <source>
        <dbReference type="PROSITE-ProRule" id="PRU00169"/>
    </source>
</evidence>
<sequence length="225" mass="25120">MRSTQPLSVVLADDQPTFRQGLRTLLGFYQAQESFQFHIVGEAASADQAISLALEQHPTLLFLDLELPKDDGVAALQHLRQQNYTGKILVISAHQEDEWVFRAMRAGADGYVFKSQLAMNLHQAIQTVLKNEVFLPPDAATGFFRSFHFYEGRAVQSEQTLHLTAREKQVLHWLVQGASNQAIANHLHITIATVKAHLTAVFEKLEVKSRSQAIVKALKLGLVTP</sequence>
<name>B0C8W3_ACAM1</name>
<dbReference type="PROSITE" id="PS50043">
    <property type="entry name" value="HTH_LUXR_2"/>
    <property type="match status" value="1"/>
</dbReference>
<dbReference type="SMART" id="SM00421">
    <property type="entry name" value="HTH_LUXR"/>
    <property type="match status" value="1"/>
</dbReference>
<keyword evidence="1 3" id="KW-0597">Phosphoprotein</keyword>
<evidence type="ECO:0000259" key="5">
    <source>
        <dbReference type="PROSITE" id="PS50110"/>
    </source>
</evidence>
<keyword evidence="2" id="KW-0238">DNA-binding</keyword>
<dbReference type="SUPFAM" id="SSF52172">
    <property type="entry name" value="CheY-like"/>
    <property type="match status" value="1"/>
</dbReference>
<evidence type="ECO:0000259" key="4">
    <source>
        <dbReference type="PROSITE" id="PS50043"/>
    </source>
</evidence>
<feature type="domain" description="Response regulatory" evidence="5">
    <location>
        <begin position="8"/>
        <end position="129"/>
    </location>
</feature>
<accession>B0C8W3</accession>
<dbReference type="RefSeq" id="WP_012160963.1">
    <property type="nucleotide sequence ID" value="NC_009925.1"/>
</dbReference>
<dbReference type="SMART" id="SM00448">
    <property type="entry name" value="REC"/>
    <property type="match status" value="1"/>
</dbReference>